<feature type="region of interest" description="Disordered" evidence="1">
    <location>
        <begin position="1"/>
        <end position="31"/>
    </location>
</feature>
<evidence type="ECO:0000313" key="3">
    <source>
        <dbReference type="Proteomes" id="UP000630528"/>
    </source>
</evidence>
<dbReference type="EMBL" id="JAEPWM010000011">
    <property type="protein sequence ID" value="MBK6008679.1"/>
    <property type="molecule type" value="Genomic_DNA"/>
</dbReference>
<evidence type="ECO:0000313" key="2">
    <source>
        <dbReference type="EMBL" id="MBK6008679.1"/>
    </source>
</evidence>
<evidence type="ECO:0000256" key="1">
    <source>
        <dbReference type="SAM" id="MobiDB-lite"/>
    </source>
</evidence>
<sequence length="284" mass="31303">MRKTQKQEADQELPQAPSPQEPSPEIPAPNWTQYQHRPAARISDCCLLLMGLQPGAARKAGATKWPTRSLVAKQYNRLLAEAYHAMAGKNPLLEPLLGEPTVDRVEFQKVMVPLAAFVALANSDMSPFAAVLKQTIPDAFKALSPPIPAGSRPVKDLLAELRSTYSDREPPSPGADSPDEAFDADKELAKIKSRGDQQVLVYAGALLHWVHEEAMNGEWHTSSRFSLNAIESKLRTWLAERAYDPTAVPRPGTIRKQFAIALEAFRQRADLQLKPLSTATKQAP</sequence>
<accession>A0A934TWD8</accession>
<dbReference type="AlphaFoldDB" id="A0A934TWD8"/>
<comment type="caution">
    <text evidence="2">The sequence shown here is derived from an EMBL/GenBank/DDBJ whole genome shotgun (WGS) entry which is preliminary data.</text>
</comment>
<name>A0A934TWD8_9BURK</name>
<keyword evidence="3" id="KW-1185">Reference proteome</keyword>
<reference evidence="2" key="1">
    <citation type="journal article" date="2012" name="J. Microbiol. Biotechnol.">
        <title>Ramlibacter ginsenosidimutans sp. nov., with ginsenoside-converting activity.</title>
        <authorList>
            <person name="Wang L."/>
            <person name="An D.S."/>
            <person name="Kim S.G."/>
            <person name="Jin F.X."/>
            <person name="Kim S.C."/>
            <person name="Lee S.T."/>
            <person name="Im W.T."/>
        </authorList>
    </citation>
    <scope>NUCLEOTIDE SEQUENCE</scope>
    <source>
        <strain evidence="2">KACC 17527</strain>
    </source>
</reference>
<feature type="compositionally biased region" description="Pro residues" evidence="1">
    <location>
        <begin position="16"/>
        <end position="27"/>
    </location>
</feature>
<gene>
    <name evidence="2" type="ORF">JJB11_21470</name>
</gene>
<organism evidence="2 3">
    <name type="scientific">Ramlibacter ginsenosidimutans</name>
    <dbReference type="NCBI Taxonomy" id="502333"/>
    <lineage>
        <taxon>Bacteria</taxon>
        <taxon>Pseudomonadati</taxon>
        <taxon>Pseudomonadota</taxon>
        <taxon>Betaproteobacteria</taxon>
        <taxon>Burkholderiales</taxon>
        <taxon>Comamonadaceae</taxon>
        <taxon>Ramlibacter</taxon>
    </lineage>
</organism>
<reference evidence="2" key="2">
    <citation type="submission" date="2021-01" db="EMBL/GenBank/DDBJ databases">
        <authorList>
            <person name="Kang M."/>
        </authorList>
    </citation>
    <scope>NUCLEOTIDE SEQUENCE</scope>
    <source>
        <strain evidence="2">KACC 17527</strain>
    </source>
</reference>
<dbReference type="Proteomes" id="UP000630528">
    <property type="component" value="Unassembled WGS sequence"/>
</dbReference>
<proteinExistence type="predicted"/>
<dbReference type="RefSeq" id="WP_201176407.1">
    <property type="nucleotide sequence ID" value="NZ_JAEPWM010000011.1"/>
</dbReference>
<protein>
    <submittedName>
        <fullName evidence="2">Uncharacterized protein</fullName>
    </submittedName>
</protein>